<sequence length="105" mass="12104">MNKIWNQESDSKLYTQKKKKKKEKSLPEHLVQALMIMRIVLDPLRSWIPTIVTVRRAKVEGRGQRLYCTKRSEVPLRESAVRLSHVLQSEEASGMPGEIDIGSFV</sequence>
<proteinExistence type="predicted"/>
<feature type="region of interest" description="Disordered" evidence="1">
    <location>
        <begin position="1"/>
        <end position="25"/>
    </location>
</feature>
<keyword evidence="3" id="KW-1185">Reference proteome</keyword>
<accession>A0AA40FK36</accession>
<comment type="caution">
    <text evidence="2">The sequence shown here is derived from an EMBL/GenBank/DDBJ whole genome shotgun (WGS) entry which is preliminary data.</text>
</comment>
<name>A0AA40FK36_9HYME</name>
<dbReference type="AlphaFoldDB" id="A0AA40FK36"/>
<protein>
    <submittedName>
        <fullName evidence="2">Uncharacterized protein</fullName>
    </submittedName>
</protein>
<dbReference type="Proteomes" id="UP001177670">
    <property type="component" value="Unassembled WGS sequence"/>
</dbReference>
<evidence type="ECO:0000313" key="2">
    <source>
        <dbReference type="EMBL" id="KAK1120582.1"/>
    </source>
</evidence>
<dbReference type="EMBL" id="JAHYIQ010000030">
    <property type="protein sequence ID" value="KAK1120582.1"/>
    <property type="molecule type" value="Genomic_DNA"/>
</dbReference>
<reference evidence="2" key="1">
    <citation type="submission" date="2021-10" db="EMBL/GenBank/DDBJ databases">
        <title>Melipona bicolor Genome sequencing and assembly.</title>
        <authorList>
            <person name="Araujo N.S."/>
            <person name="Arias M.C."/>
        </authorList>
    </citation>
    <scope>NUCLEOTIDE SEQUENCE</scope>
    <source>
        <strain evidence="2">USP_2M_L1-L4_2017</strain>
        <tissue evidence="2">Whole body</tissue>
    </source>
</reference>
<evidence type="ECO:0000313" key="3">
    <source>
        <dbReference type="Proteomes" id="UP001177670"/>
    </source>
</evidence>
<organism evidence="2 3">
    <name type="scientific">Melipona bicolor</name>
    <dbReference type="NCBI Taxonomy" id="60889"/>
    <lineage>
        <taxon>Eukaryota</taxon>
        <taxon>Metazoa</taxon>
        <taxon>Ecdysozoa</taxon>
        <taxon>Arthropoda</taxon>
        <taxon>Hexapoda</taxon>
        <taxon>Insecta</taxon>
        <taxon>Pterygota</taxon>
        <taxon>Neoptera</taxon>
        <taxon>Endopterygota</taxon>
        <taxon>Hymenoptera</taxon>
        <taxon>Apocrita</taxon>
        <taxon>Aculeata</taxon>
        <taxon>Apoidea</taxon>
        <taxon>Anthophila</taxon>
        <taxon>Apidae</taxon>
        <taxon>Melipona</taxon>
    </lineage>
</organism>
<evidence type="ECO:0000256" key="1">
    <source>
        <dbReference type="SAM" id="MobiDB-lite"/>
    </source>
</evidence>
<feature type="compositionally biased region" description="Polar residues" evidence="1">
    <location>
        <begin position="1"/>
        <end position="14"/>
    </location>
</feature>
<gene>
    <name evidence="2" type="ORF">K0M31_012188</name>
</gene>